<sequence length="148" mass="17308">METNKTIRNSWTNSKLHYETISDDLYLIEVAPHIFIGSAQIEFRRYPFPEEQICKTKITRVVSYDKHHQDSPKVHTYVHPEFGFLTLANNIAVNIIKLDDPPSKNFFNIYRDMKLKIGDSLIWMNGAVDKVKVVDFQFCQNAFDPNQL</sequence>
<accession>A0A914YCQ1</accession>
<reference evidence="2" key="1">
    <citation type="submission" date="2022-11" db="UniProtKB">
        <authorList>
            <consortium name="WormBaseParasite"/>
        </authorList>
    </citation>
    <scope>IDENTIFICATION</scope>
</reference>
<evidence type="ECO:0000313" key="1">
    <source>
        <dbReference type="Proteomes" id="UP000887577"/>
    </source>
</evidence>
<protein>
    <submittedName>
        <fullName evidence="2">Uncharacterized protein</fullName>
    </submittedName>
</protein>
<evidence type="ECO:0000313" key="2">
    <source>
        <dbReference type="WBParaSite" id="PSU_v2.g17070.t1"/>
    </source>
</evidence>
<name>A0A914YCQ1_9BILA</name>
<dbReference type="AlphaFoldDB" id="A0A914YCQ1"/>
<dbReference type="WBParaSite" id="PSU_v2.g17070.t1">
    <property type="protein sequence ID" value="PSU_v2.g17070.t1"/>
    <property type="gene ID" value="PSU_v2.g17070"/>
</dbReference>
<organism evidence="1 2">
    <name type="scientific">Panagrolaimus superbus</name>
    <dbReference type="NCBI Taxonomy" id="310955"/>
    <lineage>
        <taxon>Eukaryota</taxon>
        <taxon>Metazoa</taxon>
        <taxon>Ecdysozoa</taxon>
        <taxon>Nematoda</taxon>
        <taxon>Chromadorea</taxon>
        <taxon>Rhabditida</taxon>
        <taxon>Tylenchina</taxon>
        <taxon>Panagrolaimomorpha</taxon>
        <taxon>Panagrolaimoidea</taxon>
        <taxon>Panagrolaimidae</taxon>
        <taxon>Panagrolaimus</taxon>
    </lineage>
</organism>
<proteinExistence type="predicted"/>
<dbReference type="Proteomes" id="UP000887577">
    <property type="component" value="Unplaced"/>
</dbReference>
<keyword evidence="1" id="KW-1185">Reference proteome</keyword>